<organism evidence="3 4">
    <name type="scientific">Cervus elaphus hippelaphus</name>
    <name type="common">European red deer</name>
    <dbReference type="NCBI Taxonomy" id="46360"/>
    <lineage>
        <taxon>Eukaryota</taxon>
        <taxon>Metazoa</taxon>
        <taxon>Chordata</taxon>
        <taxon>Craniata</taxon>
        <taxon>Vertebrata</taxon>
        <taxon>Euteleostomi</taxon>
        <taxon>Mammalia</taxon>
        <taxon>Eutheria</taxon>
        <taxon>Laurasiatheria</taxon>
        <taxon>Artiodactyla</taxon>
        <taxon>Ruminantia</taxon>
        <taxon>Pecora</taxon>
        <taxon>Cervidae</taxon>
        <taxon>Cervinae</taxon>
        <taxon>Cervus</taxon>
    </lineage>
</organism>
<name>A0A212DD31_CEREH</name>
<dbReference type="Pfam" id="PF23066">
    <property type="entry name" value="PH_21"/>
    <property type="match status" value="1"/>
</dbReference>
<gene>
    <name evidence="3" type="ORF">Celaphus_00003981</name>
</gene>
<comment type="caution">
    <text evidence="3">The sequence shown here is derived from an EMBL/GenBank/DDBJ whole genome shotgun (WGS) entry which is preliminary data.</text>
</comment>
<evidence type="ECO:0000259" key="2">
    <source>
        <dbReference type="Pfam" id="PF23066"/>
    </source>
</evidence>
<dbReference type="AlphaFoldDB" id="A0A212DD31"/>
<accession>A0A212DD31</accession>
<dbReference type="Proteomes" id="UP000242450">
    <property type="component" value="Chromosome 4"/>
</dbReference>
<dbReference type="EMBL" id="MKHE01000004">
    <property type="protein sequence ID" value="OWK16157.1"/>
    <property type="molecule type" value="Genomic_DNA"/>
</dbReference>
<evidence type="ECO:0000256" key="1">
    <source>
        <dbReference type="SAM" id="MobiDB-lite"/>
    </source>
</evidence>
<feature type="region of interest" description="Disordered" evidence="1">
    <location>
        <begin position="96"/>
        <end position="152"/>
    </location>
</feature>
<sequence>MDLTSSSGGGDPRQIEETKPLLGGDVPAPEGTKMGAVPCRRALLLCNGMRYKLLQEGDIQVCVIRHPRTFLSKILTSKFLRRWEPHHLTLADNSLASATVSRSARRRARTPAPPLGAREAPPPTGRCTWSSGPARRRGGGCGGTGRTGHPFPPLGSRLHCGFRRAPGDPGILERIWPCPQTEHSGTSGPSACVPYGWDLGIDPRLGPDGAEVDGTFPCPGPSREEP</sequence>
<evidence type="ECO:0000313" key="4">
    <source>
        <dbReference type="Proteomes" id="UP000242450"/>
    </source>
</evidence>
<feature type="domain" description="C-Maf-inducing protein PH" evidence="2">
    <location>
        <begin position="50"/>
        <end position="101"/>
    </location>
</feature>
<dbReference type="InterPro" id="IPR056429">
    <property type="entry name" value="PH_CMIP"/>
</dbReference>
<keyword evidence="4" id="KW-1185">Reference proteome</keyword>
<evidence type="ECO:0000313" key="3">
    <source>
        <dbReference type="EMBL" id="OWK16157.1"/>
    </source>
</evidence>
<feature type="region of interest" description="Disordered" evidence="1">
    <location>
        <begin position="1"/>
        <end position="33"/>
    </location>
</feature>
<protein>
    <recommendedName>
        <fullName evidence="2">C-Maf-inducing protein PH domain-containing protein</fullName>
    </recommendedName>
</protein>
<reference evidence="3 4" key="1">
    <citation type="journal article" date="2018" name="Mol. Genet. Genomics">
        <title>The red deer Cervus elaphus genome CerEla1.0: sequencing, annotating, genes, and chromosomes.</title>
        <authorList>
            <person name="Bana N.A."/>
            <person name="Nyiri A."/>
            <person name="Nagy J."/>
            <person name="Frank K."/>
            <person name="Nagy T."/>
            <person name="Steger V."/>
            <person name="Schiller M."/>
            <person name="Lakatos P."/>
            <person name="Sugar L."/>
            <person name="Horn P."/>
            <person name="Barta E."/>
            <person name="Orosz L."/>
        </authorList>
    </citation>
    <scope>NUCLEOTIDE SEQUENCE [LARGE SCALE GENOMIC DNA]</scope>
    <source>
        <strain evidence="3">Hungarian</strain>
    </source>
</reference>
<proteinExistence type="predicted"/>
<dbReference type="OrthoDB" id="10056090at2759"/>
<feature type="region of interest" description="Disordered" evidence="1">
    <location>
        <begin position="202"/>
        <end position="226"/>
    </location>
</feature>